<evidence type="ECO:0000313" key="3">
    <source>
        <dbReference type="Proteomes" id="UP000829542"/>
    </source>
</evidence>
<feature type="transmembrane region" description="Helical" evidence="1">
    <location>
        <begin position="43"/>
        <end position="63"/>
    </location>
</feature>
<protein>
    <submittedName>
        <fullName evidence="2">Uncharacterized protein</fullName>
    </submittedName>
</protein>
<dbReference type="Proteomes" id="UP000829542">
    <property type="component" value="Chromosome"/>
</dbReference>
<proteinExistence type="predicted"/>
<dbReference type="RefSeq" id="WP_242150801.1">
    <property type="nucleotide sequence ID" value="NZ_CP093379.1"/>
</dbReference>
<reference evidence="2 3" key="1">
    <citation type="submission" date="2022-03" db="EMBL/GenBank/DDBJ databases">
        <title>Ignatzschineria rhizosphaerae HR5S32.</title>
        <authorList>
            <person name="Sun J.Q."/>
            <person name="Feng J.Y."/>
        </authorList>
    </citation>
    <scope>NUCLEOTIDE SEQUENCE [LARGE SCALE GENOMIC DNA]</scope>
    <source>
        <strain evidence="2 3">HR5S32</strain>
    </source>
</reference>
<evidence type="ECO:0000313" key="2">
    <source>
        <dbReference type="EMBL" id="UNM96709.1"/>
    </source>
</evidence>
<dbReference type="EMBL" id="CP093379">
    <property type="protein sequence ID" value="UNM96709.1"/>
    <property type="molecule type" value="Genomic_DNA"/>
</dbReference>
<gene>
    <name evidence="2" type="ORF">MMG00_02305</name>
</gene>
<evidence type="ECO:0000256" key="1">
    <source>
        <dbReference type="SAM" id="Phobius"/>
    </source>
</evidence>
<organism evidence="2 3">
    <name type="scientific">Ignatzschineria rhizosphaerae</name>
    <dbReference type="NCBI Taxonomy" id="2923279"/>
    <lineage>
        <taxon>Bacteria</taxon>
        <taxon>Pseudomonadati</taxon>
        <taxon>Pseudomonadota</taxon>
        <taxon>Gammaproteobacteria</taxon>
        <taxon>Cardiobacteriales</taxon>
        <taxon>Ignatzschineriaceae</taxon>
        <taxon>Ignatzschineria</taxon>
    </lineage>
</organism>
<keyword evidence="1" id="KW-0472">Membrane</keyword>
<keyword evidence="1" id="KW-1133">Transmembrane helix</keyword>
<name>A0ABY3X4S2_9GAMM</name>
<accession>A0ABY3X4S2</accession>
<sequence>MMNHAFFIRLRAICNELIVFLKRDLQDDHWADYCALSREARRVLLVITLSVLVVIFFIIWRYFFGHTLLTRYQGQQKGFNQKIIELSQNIKERANFLESDAVILFQKQRALESSVKTIISEVQLMQLLESSLTDNQLILLKILPHKAQMQLRVPKRQNLRSKPLPLSQRTLLSYLQPISSDLLLANSHDVDMPLISMLEIRLNICGEYHALFSFLATIQTQLSASTTLLFLEQLTVGDNSERCIAESLDSKSFKHFELKLQFYDFLALELALEKALEKEEYQEVLPQVPRSLPALSEVLQAQIRLDKNKTLTLGESKEMVALIRTLFQENKGEVAPDKNTYLSVEAKEKKRYWQVGETNQGLYLAGIIIRDQKPLAIIQKKNGTWETWQEGENDVLTITSQYLELSLP</sequence>
<keyword evidence="3" id="KW-1185">Reference proteome</keyword>
<keyword evidence="1" id="KW-0812">Transmembrane</keyword>